<dbReference type="AlphaFoldDB" id="A0A3E2XKR3"/>
<evidence type="ECO:0000313" key="2">
    <source>
        <dbReference type="EMBL" id="RGC46284.1"/>
    </source>
</evidence>
<reference evidence="3 4" key="1">
    <citation type="submission" date="2018-08" db="EMBL/GenBank/DDBJ databases">
        <title>A genome reference for cultivated species of the human gut microbiota.</title>
        <authorList>
            <person name="Zou Y."/>
            <person name="Xue W."/>
            <person name="Luo G."/>
        </authorList>
    </citation>
    <scope>NUCLEOTIDE SEQUENCE [LARGE SCALE GENOMIC DNA]</scope>
    <source>
        <strain evidence="1 3">AF45-17</strain>
        <strain evidence="2 4">AM28-39</strain>
    </source>
</reference>
<dbReference type="GeneID" id="74986414"/>
<dbReference type="OrthoDB" id="1778663at2"/>
<gene>
    <name evidence="1" type="ORF">DW070_13980</name>
    <name evidence="2" type="ORF">DW747_10340</name>
</gene>
<dbReference type="Proteomes" id="UP000260773">
    <property type="component" value="Unassembled WGS sequence"/>
</dbReference>
<dbReference type="EMBL" id="QVFD01000009">
    <property type="protein sequence ID" value="RGC46284.1"/>
    <property type="molecule type" value="Genomic_DNA"/>
</dbReference>
<evidence type="ECO:0000313" key="3">
    <source>
        <dbReference type="Proteomes" id="UP000260773"/>
    </source>
</evidence>
<keyword evidence="4" id="KW-1185">Reference proteome</keyword>
<evidence type="ECO:0000313" key="4">
    <source>
        <dbReference type="Proteomes" id="UP000261231"/>
    </source>
</evidence>
<dbReference type="Proteomes" id="UP000261231">
    <property type="component" value="Unassembled WGS sequence"/>
</dbReference>
<proteinExistence type="predicted"/>
<sequence length="89" mass="10513">MAFAYVPMSPDDKKLLEMIFTDEFMQAETNFEAFRDFQSSSAVFTNWKSDIMVYNEEVFDGFVRESTRFTSWDEMVRTAADRAFSEKDE</sequence>
<organism evidence="2 4">
    <name type="scientific">Coprococcus catus</name>
    <dbReference type="NCBI Taxonomy" id="116085"/>
    <lineage>
        <taxon>Bacteria</taxon>
        <taxon>Bacillati</taxon>
        <taxon>Bacillota</taxon>
        <taxon>Clostridia</taxon>
        <taxon>Lachnospirales</taxon>
        <taxon>Lachnospiraceae</taxon>
        <taxon>Coprococcus</taxon>
    </lineage>
</organism>
<protein>
    <submittedName>
        <fullName evidence="2">Uncharacterized protein</fullName>
    </submittedName>
</protein>
<evidence type="ECO:0000313" key="1">
    <source>
        <dbReference type="EMBL" id="RGB75587.1"/>
    </source>
</evidence>
<accession>A0A3E2XKR3</accession>
<comment type="caution">
    <text evidence="2">The sequence shown here is derived from an EMBL/GenBank/DDBJ whole genome shotgun (WGS) entry which is preliminary data.</text>
</comment>
<dbReference type="RefSeq" id="WP_015513854.1">
    <property type="nucleotide sequence ID" value="NZ_JAAXCM010000021.1"/>
</dbReference>
<dbReference type="EMBL" id="QVEP01000045">
    <property type="protein sequence ID" value="RGB75587.1"/>
    <property type="molecule type" value="Genomic_DNA"/>
</dbReference>
<name>A0A3E2XKR3_9FIRM</name>